<dbReference type="PANTHER" id="PTHR23501">
    <property type="entry name" value="MAJOR FACILITATOR SUPERFAMILY"/>
    <property type="match status" value="1"/>
</dbReference>
<dbReference type="OrthoDB" id="6770063at2759"/>
<proteinExistence type="predicted"/>
<dbReference type="SUPFAM" id="SSF103473">
    <property type="entry name" value="MFS general substrate transporter"/>
    <property type="match status" value="1"/>
</dbReference>
<dbReference type="AlphaFoldDB" id="A0A1B7MP06"/>
<evidence type="ECO:0000256" key="2">
    <source>
        <dbReference type="ARBA" id="ARBA00022692"/>
    </source>
</evidence>
<feature type="non-terminal residue" evidence="8">
    <location>
        <position position="131"/>
    </location>
</feature>
<keyword evidence="4 6" id="KW-0472">Membrane</keyword>
<feature type="transmembrane region" description="Helical" evidence="6">
    <location>
        <begin position="68"/>
        <end position="87"/>
    </location>
</feature>
<name>A0A1B7MP06_9AGAM</name>
<evidence type="ECO:0000256" key="4">
    <source>
        <dbReference type="ARBA" id="ARBA00023136"/>
    </source>
</evidence>
<dbReference type="PROSITE" id="PS50850">
    <property type="entry name" value="MFS"/>
    <property type="match status" value="1"/>
</dbReference>
<evidence type="ECO:0000259" key="7">
    <source>
        <dbReference type="PROSITE" id="PS50850"/>
    </source>
</evidence>
<dbReference type="InterPro" id="IPR005828">
    <property type="entry name" value="MFS_sugar_transport-like"/>
</dbReference>
<keyword evidence="2 6" id="KW-0812">Transmembrane</keyword>
<gene>
    <name evidence="8" type="ORF">K503DRAFT_859276</name>
</gene>
<comment type="subcellular location">
    <subcellularLocation>
        <location evidence="1">Membrane</location>
        <topology evidence="1">Multi-pass membrane protein</topology>
    </subcellularLocation>
</comment>
<dbReference type="InterPro" id="IPR020846">
    <property type="entry name" value="MFS_dom"/>
</dbReference>
<feature type="compositionally biased region" description="Basic and acidic residues" evidence="5">
    <location>
        <begin position="8"/>
        <end position="17"/>
    </location>
</feature>
<dbReference type="Proteomes" id="UP000092154">
    <property type="component" value="Unassembled WGS sequence"/>
</dbReference>
<dbReference type="Pfam" id="PF00083">
    <property type="entry name" value="Sugar_tr"/>
    <property type="match status" value="1"/>
</dbReference>
<evidence type="ECO:0000313" key="9">
    <source>
        <dbReference type="Proteomes" id="UP000092154"/>
    </source>
</evidence>
<reference evidence="8 9" key="1">
    <citation type="submission" date="2016-06" db="EMBL/GenBank/DDBJ databases">
        <title>Comparative genomics of the ectomycorrhizal sister species Rhizopogon vinicolor and Rhizopogon vesiculosus (Basidiomycota: Boletales) reveals a divergence of the mating type B locus.</title>
        <authorList>
            <consortium name="DOE Joint Genome Institute"/>
            <person name="Mujic A.B."/>
            <person name="Kuo A."/>
            <person name="Tritt A."/>
            <person name="Lipzen A."/>
            <person name="Chen C."/>
            <person name="Johnson J."/>
            <person name="Sharma A."/>
            <person name="Barry K."/>
            <person name="Grigoriev I.V."/>
            <person name="Spatafora J.W."/>
        </authorList>
    </citation>
    <scope>NUCLEOTIDE SEQUENCE [LARGE SCALE GENOMIC DNA]</scope>
    <source>
        <strain evidence="8 9">AM-OR11-026</strain>
    </source>
</reference>
<dbReference type="EMBL" id="KV448626">
    <property type="protein sequence ID" value="OAX34328.1"/>
    <property type="molecule type" value="Genomic_DNA"/>
</dbReference>
<dbReference type="GO" id="GO:0005886">
    <property type="term" value="C:plasma membrane"/>
    <property type="evidence" value="ECO:0007669"/>
    <property type="project" value="TreeGrafter"/>
</dbReference>
<evidence type="ECO:0000256" key="5">
    <source>
        <dbReference type="SAM" id="MobiDB-lite"/>
    </source>
</evidence>
<organism evidence="8 9">
    <name type="scientific">Rhizopogon vinicolor AM-OR11-026</name>
    <dbReference type="NCBI Taxonomy" id="1314800"/>
    <lineage>
        <taxon>Eukaryota</taxon>
        <taxon>Fungi</taxon>
        <taxon>Dikarya</taxon>
        <taxon>Basidiomycota</taxon>
        <taxon>Agaricomycotina</taxon>
        <taxon>Agaricomycetes</taxon>
        <taxon>Agaricomycetidae</taxon>
        <taxon>Boletales</taxon>
        <taxon>Suillineae</taxon>
        <taxon>Rhizopogonaceae</taxon>
        <taxon>Rhizopogon</taxon>
    </lineage>
</organism>
<dbReference type="InterPro" id="IPR036259">
    <property type="entry name" value="MFS_trans_sf"/>
</dbReference>
<feature type="transmembrane region" description="Helical" evidence="6">
    <location>
        <begin position="94"/>
        <end position="117"/>
    </location>
</feature>
<evidence type="ECO:0000313" key="8">
    <source>
        <dbReference type="EMBL" id="OAX34328.1"/>
    </source>
</evidence>
<keyword evidence="9" id="KW-1185">Reference proteome</keyword>
<feature type="domain" description="Major facilitator superfamily (MFS) profile" evidence="7">
    <location>
        <begin position="24"/>
        <end position="131"/>
    </location>
</feature>
<accession>A0A1B7MP06</accession>
<evidence type="ECO:0000256" key="3">
    <source>
        <dbReference type="ARBA" id="ARBA00022989"/>
    </source>
</evidence>
<dbReference type="PANTHER" id="PTHR23501:SF39">
    <property type="entry name" value="MULTIDRUG TRANSPORTER, PUTATIVE (AFU_ORTHOLOGUE AFUA_1G05010)-RELATED"/>
    <property type="match status" value="1"/>
</dbReference>
<evidence type="ECO:0000256" key="1">
    <source>
        <dbReference type="ARBA" id="ARBA00004141"/>
    </source>
</evidence>
<feature type="region of interest" description="Disordered" evidence="5">
    <location>
        <begin position="8"/>
        <end position="27"/>
    </location>
</feature>
<dbReference type="InParanoid" id="A0A1B7MP06"/>
<dbReference type="STRING" id="1314800.A0A1B7MP06"/>
<keyword evidence="3 6" id="KW-1133">Transmembrane helix</keyword>
<sequence length="131" mass="14057">MAPLFRHFEGKDAEREATATQPSNDVPPKKAGFWKSFDWKLMIVATAQTRIASVFNALNLQSYVGTSYLLASTVFLPFFASIADIYGRHIGLQLSLLLFLFGSAISTGAVNMTMVLVGRGIAGIGAAGLLT</sequence>
<evidence type="ECO:0000256" key="6">
    <source>
        <dbReference type="SAM" id="Phobius"/>
    </source>
</evidence>
<dbReference type="GO" id="GO:0022857">
    <property type="term" value="F:transmembrane transporter activity"/>
    <property type="evidence" value="ECO:0007669"/>
    <property type="project" value="InterPro"/>
</dbReference>
<protein>
    <recommendedName>
        <fullName evidence="7">Major facilitator superfamily (MFS) profile domain-containing protein</fullName>
    </recommendedName>
</protein>
<dbReference type="Gene3D" id="1.20.1250.20">
    <property type="entry name" value="MFS general substrate transporter like domains"/>
    <property type="match status" value="1"/>
</dbReference>